<comment type="similarity">
    <text evidence="2">Belongs to the EMC1 family.</text>
</comment>
<dbReference type="VEuPathDB" id="PiroplasmaDB:BEWA_009910"/>
<evidence type="ECO:0000256" key="6">
    <source>
        <dbReference type="ARBA" id="ARBA00022824"/>
    </source>
</evidence>
<dbReference type="GO" id="GO:0034975">
    <property type="term" value="P:protein folding in endoplasmic reticulum"/>
    <property type="evidence" value="ECO:0007669"/>
    <property type="project" value="TreeGrafter"/>
</dbReference>
<dbReference type="EMBL" id="CP001670">
    <property type="protein sequence ID" value="AFZ81577.1"/>
    <property type="molecule type" value="Genomic_DNA"/>
</dbReference>
<dbReference type="GO" id="GO:0072546">
    <property type="term" value="C:EMC complex"/>
    <property type="evidence" value="ECO:0007669"/>
    <property type="project" value="InterPro"/>
</dbReference>
<keyword evidence="8 10" id="KW-0472">Membrane</keyword>
<name>L0B135_THEEQ</name>
<keyword evidence="7 10" id="KW-1133">Transmembrane helix</keyword>
<dbReference type="Pfam" id="PF07774">
    <property type="entry name" value="EMC1_C"/>
    <property type="match status" value="1"/>
</dbReference>
<accession>L0B135</accession>
<gene>
    <name evidence="12" type="ORF">BEWA_009910</name>
</gene>
<dbReference type="InterPro" id="IPR026895">
    <property type="entry name" value="EMC1"/>
</dbReference>
<evidence type="ECO:0000256" key="7">
    <source>
        <dbReference type="ARBA" id="ARBA00022989"/>
    </source>
</evidence>
<evidence type="ECO:0000256" key="3">
    <source>
        <dbReference type="ARBA" id="ARBA00020824"/>
    </source>
</evidence>
<dbReference type="RefSeq" id="XP_004831243.1">
    <property type="nucleotide sequence ID" value="XM_004831186.1"/>
</dbReference>
<dbReference type="eggNOG" id="KOG2103">
    <property type="taxonomic scope" value="Eukaryota"/>
</dbReference>
<sequence length="1168" mass="134386">MVLFNIKDPSFLLITFFILHILASGLFVYGESGWNKIQLGIISSTYICKNGAHDGLIVATLSGSIALLRLSDGKITWRRTSEQGHYVDKLFILENRKEPIIISSTKKNDIDLKFPFHHNSKLDSITIIELKDGQTTYSETQCYNNRIGMFDVRSRGIFDKMVIKRVFTGLPTPIINNDVILDYFCFLDNNPECSSWLIILTRTQIKVVSLEDYTFLTYKLKKNSGSPFRILTVSSKCEEQRLNSKITFFIVTLSEYGSTNLFLKIDFDPLNKTINESEIVSEKCMNHTPLDYRIGNRFIAELYNSNDTYILVINFIDYLAEKVVGTVLEIQNVLEIFFDYSFKSAHDYLIIYKELKNANNCISYRTLILTIKDKVKQYELNGIWTILSHNQDSDKCVIVNKESDTLFFMQINSTEDAPINHKKIILTGSYHKSSYILYIASYELFIEREIVNIIAVSFSDGLFQLYKNGLLLWERDESISLVISSLSAPIPNLYNISEGIFGVNLEEMKDQLSVDSLLDIFGIYLFDSTDITTMYYYAKRTTNLFLRFLKNKFSIKKKALTYLETFSSRLLLSEQKLRFLQNLFRCNSDSSYGYSDTHDHESHVNSKELDGFGNDLIIIVLTSLNKILAMNNTCGTILWSKSLDDINIAKYSFYPVNSTLIMSNNNGRMPRSGYIVEIPHTREIYMATAPIIGHKNLCNIFLVSKTVICSVCNFRHMNSSFSVVKWILIFDGSIIQEHRLDYWIIHTLPLWSYSSCSGMSPLENVLLVLTEKKDVKILHPRTLNNDIEIQGFLKISEAVKNLVSQNNITVVIRQNEDSYSGYKLVYRNINSGSHEIIFTEKLWNMNFGNSGMRVIAVALPEHQGSSIQPITVMSNFKVYEKYISQNSIVFITRRMEITGNFVTMLHLLDTLYGKIVYEEILEHDLSFPISISYHENTINLHYWNEKQLRYMLHTTDLFSYEHRSLAKIILSELLPIKNSDKYQIQNAKSLIPIVFSRNFVLPVGIRTMSMSITHQNITEKSLIISSMSNQIVSIPKCDINAVDHHDSGSDTMNLLHTQVSNKRHNKEYHVFNPLRFIALKSNYMINQENVGVRGIMTVATKLESSSLIFLFGLDVTATYLQPSGNFDRLKVDLIHYAVCIAIITFTFILVFKSTHKYKSAYRENFECH</sequence>
<dbReference type="OrthoDB" id="28092at2759"/>
<dbReference type="PANTHER" id="PTHR21573:SF0">
    <property type="entry name" value="ER MEMBRANE PROTEIN COMPLEX SUBUNIT 1"/>
    <property type="match status" value="1"/>
</dbReference>
<evidence type="ECO:0000256" key="2">
    <source>
        <dbReference type="ARBA" id="ARBA00007904"/>
    </source>
</evidence>
<keyword evidence="13" id="KW-1185">Reference proteome</keyword>
<proteinExistence type="inferred from homology"/>
<dbReference type="GeneID" id="15805811"/>
<keyword evidence="5" id="KW-0732">Signal</keyword>
<evidence type="ECO:0000256" key="8">
    <source>
        <dbReference type="ARBA" id="ARBA00023136"/>
    </source>
</evidence>
<organism evidence="12 13">
    <name type="scientific">Theileria equi strain WA</name>
    <dbReference type="NCBI Taxonomy" id="1537102"/>
    <lineage>
        <taxon>Eukaryota</taxon>
        <taxon>Sar</taxon>
        <taxon>Alveolata</taxon>
        <taxon>Apicomplexa</taxon>
        <taxon>Aconoidasida</taxon>
        <taxon>Piroplasmida</taxon>
        <taxon>Theileriidae</taxon>
        <taxon>Theileria</taxon>
    </lineage>
</organism>
<feature type="transmembrane region" description="Helical" evidence="10">
    <location>
        <begin position="1133"/>
        <end position="1151"/>
    </location>
</feature>
<dbReference type="Proteomes" id="UP000031512">
    <property type="component" value="Chromosome 3"/>
</dbReference>
<evidence type="ECO:0000313" key="13">
    <source>
        <dbReference type="Proteomes" id="UP000031512"/>
    </source>
</evidence>
<keyword evidence="6" id="KW-0256">Endoplasmic reticulum</keyword>
<dbReference type="KEGG" id="beq:BEWA_009910"/>
<feature type="domain" description="ER membrane protein complex subunit 1 C-terminal" evidence="11">
    <location>
        <begin position="935"/>
        <end position="1156"/>
    </location>
</feature>
<protein>
    <recommendedName>
        <fullName evidence="3">ER membrane protein complex subunit 1</fullName>
    </recommendedName>
</protein>
<dbReference type="InterPro" id="IPR011678">
    <property type="entry name" value="EMC1_C"/>
</dbReference>
<evidence type="ECO:0000256" key="1">
    <source>
        <dbReference type="ARBA" id="ARBA00004115"/>
    </source>
</evidence>
<comment type="subcellular location">
    <subcellularLocation>
        <location evidence="1">Endoplasmic reticulum membrane</location>
        <topology evidence="1">Single-pass type I membrane protein</topology>
    </subcellularLocation>
</comment>
<evidence type="ECO:0000256" key="10">
    <source>
        <dbReference type="SAM" id="Phobius"/>
    </source>
</evidence>
<dbReference type="PANTHER" id="PTHR21573">
    <property type="entry name" value="ER MEMBRANE PROTEIN COMPLEX SUBUNIT 1"/>
    <property type="match status" value="1"/>
</dbReference>
<keyword evidence="4 10" id="KW-0812">Transmembrane</keyword>
<evidence type="ECO:0000313" key="12">
    <source>
        <dbReference type="EMBL" id="AFZ81577.1"/>
    </source>
</evidence>
<dbReference type="AlphaFoldDB" id="L0B135"/>
<evidence type="ECO:0000256" key="9">
    <source>
        <dbReference type="ARBA" id="ARBA00023180"/>
    </source>
</evidence>
<reference evidence="12 13" key="1">
    <citation type="journal article" date="2012" name="BMC Genomics">
        <title>Comparative genomic analysis and phylogenetic position of Theileria equi.</title>
        <authorList>
            <person name="Kappmeyer L.S."/>
            <person name="Thiagarajan M."/>
            <person name="Herndon D.R."/>
            <person name="Ramsay J.D."/>
            <person name="Caler E."/>
            <person name="Djikeng A."/>
            <person name="Gillespie J.J."/>
            <person name="Lau A.O."/>
            <person name="Roalson E.H."/>
            <person name="Silva J.C."/>
            <person name="Silva M.G."/>
            <person name="Suarez C.E."/>
            <person name="Ueti M.W."/>
            <person name="Nene V.M."/>
            <person name="Mealey R.H."/>
            <person name="Knowles D.P."/>
            <person name="Brayton K.A."/>
        </authorList>
    </citation>
    <scope>NUCLEOTIDE SEQUENCE [LARGE SCALE GENOMIC DNA]</scope>
    <source>
        <strain evidence="12 13">WA</strain>
    </source>
</reference>
<evidence type="ECO:0000259" key="11">
    <source>
        <dbReference type="Pfam" id="PF07774"/>
    </source>
</evidence>
<keyword evidence="9" id="KW-0325">Glycoprotein</keyword>
<dbReference type="STRING" id="1537102.L0B135"/>
<evidence type="ECO:0000256" key="5">
    <source>
        <dbReference type="ARBA" id="ARBA00022729"/>
    </source>
</evidence>
<evidence type="ECO:0000256" key="4">
    <source>
        <dbReference type="ARBA" id="ARBA00022692"/>
    </source>
</evidence>